<reference evidence="1 2" key="1">
    <citation type="submission" date="2019-02" db="EMBL/GenBank/DDBJ databases">
        <title>Deep-cultivation of Planctomycetes and their phenomic and genomic characterization uncovers novel biology.</title>
        <authorList>
            <person name="Wiegand S."/>
            <person name="Jogler M."/>
            <person name="Boedeker C."/>
            <person name="Pinto D."/>
            <person name="Vollmers J."/>
            <person name="Rivas-Marin E."/>
            <person name="Kohn T."/>
            <person name="Peeters S.H."/>
            <person name="Heuer A."/>
            <person name="Rast P."/>
            <person name="Oberbeckmann S."/>
            <person name="Bunk B."/>
            <person name="Jeske O."/>
            <person name="Meyerdierks A."/>
            <person name="Storesund J.E."/>
            <person name="Kallscheuer N."/>
            <person name="Luecker S."/>
            <person name="Lage O.M."/>
            <person name="Pohl T."/>
            <person name="Merkel B.J."/>
            <person name="Hornburger P."/>
            <person name="Mueller R.-W."/>
            <person name="Bruemmer F."/>
            <person name="Labrenz M."/>
            <person name="Spormann A.M."/>
            <person name="Op den Camp H."/>
            <person name="Overmann J."/>
            <person name="Amann R."/>
            <person name="Jetten M.S.M."/>
            <person name="Mascher T."/>
            <person name="Medema M.H."/>
            <person name="Devos D.P."/>
            <person name="Kaster A.-K."/>
            <person name="Ovreas L."/>
            <person name="Rohde M."/>
            <person name="Galperin M.Y."/>
            <person name="Jogler C."/>
        </authorList>
    </citation>
    <scope>NUCLEOTIDE SEQUENCE [LARGE SCALE GENOMIC DNA]</scope>
    <source>
        <strain evidence="1 2">Mal52</strain>
    </source>
</reference>
<name>A0A517ZTV6_9PLAN</name>
<proteinExistence type="predicted"/>
<dbReference type="EMBL" id="CP036276">
    <property type="protein sequence ID" value="QDU45911.1"/>
    <property type="molecule type" value="Genomic_DNA"/>
</dbReference>
<sequence length="60" mass="6628">MNTSDPLSKPKSDFDSLIEKLSSPDSPVGIDAKYTHAVIIDYLRQISARLEAIEHSLEKG</sequence>
<gene>
    <name evidence="1" type="ORF">Mal52_44080</name>
</gene>
<dbReference type="AlphaFoldDB" id="A0A517ZTV6"/>
<keyword evidence="2" id="KW-1185">Reference proteome</keyword>
<protein>
    <submittedName>
        <fullName evidence="1">Uncharacterized protein</fullName>
    </submittedName>
</protein>
<dbReference type="KEGG" id="sdyn:Mal52_44080"/>
<accession>A0A517ZTV6</accession>
<dbReference type="RefSeq" id="WP_145378444.1">
    <property type="nucleotide sequence ID" value="NZ_CP036276.1"/>
</dbReference>
<dbReference type="Proteomes" id="UP000319383">
    <property type="component" value="Chromosome"/>
</dbReference>
<evidence type="ECO:0000313" key="1">
    <source>
        <dbReference type="EMBL" id="QDU45911.1"/>
    </source>
</evidence>
<organism evidence="1 2">
    <name type="scientific">Symmachiella dynata</name>
    <dbReference type="NCBI Taxonomy" id="2527995"/>
    <lineage>
        <taxon>Bacteria</taxon>
        <taxon>Pseudomonadati</taxon>
        <taxon>Planctomycetota</taxon>
        <taxon>Planctomycetia</taxon>
        <taxon>Planctomycetales</taxon>
        <taxon>Planctomycetaceae</taxon>
        <taxon>Symmachiella</taxon>
    </lineage>
</organism>
<evidence type="ECO:0000313" key="2">
    <source>
        <dbReference type="Proteomes" id="UP000319383"/>
    </source>
</evidence>